<evidence type="ECO:0000313" key="2">
    <source>
        <dbReference type="Proteomes" id="UP000199727"/>
    </source>
</evidence>
<proteinExistence type="predicted"/>
<comment type="caution">
    <text evidence="1">The sequence shown here is derived from an EMBL/GenBank/DDBJ whole genome shotgun (WGS) entry which is preliminary data.</text>
</comment>
<name>A0A854QA85_CRYNE</name>
<sequence length="218" mass="23413">MTTPSTIKFAFQTLKLPPVTSLTTGLGFPPANCTIEEGCTSTRVKEEAKRMGRGSRDTSVRLCIQVHPEVGVVSKLAGEFLDQNFMAVNQTSKRVHRGTTVGTCFVAMANLAAIIAAGFFGEDLVNIFAGWGEVVGEQSFGVMVVTDQKHSNSMQATQFVYPLHLDMRVEAVRASCMIDQSHLGITRIPISAYEVAAMLSSLGIEGRPVASSGKLKTV</sequence>
<reference evidence="1 2" key="1">
    <citation type="submission" date="2017-06" db="EMBL/GenBank/DDBJ databases">
        <title>Global population genomics of the pathogenic fungus Cryptococcus neoformans var. grubii.</title>
        <authorList>
            <person name="Cuomo C."/>
            <person name="Litvintseva A."/>
            <person name="Chen Y."/>
            <person name="Young S."/>
            <person name="Zeng Q."/>
            <person name="Chapman S."/>
            <person name="Gujja S."/>
            <person name="Saif S."/>
            <person name="Birren B."/>
        </authorList>
    </citation>
    <scope>NUCLEOTIDE SEQUENCE [LARGE SCALE GENOMIC DNA]</scope>
    <source>
        <strain evidence="1 2">Tu259-1</strain>
    </source>
</reference>
<dbReference type="AlphaFoldDB" id="A0A854QA85"/>
<dbReference type="EMBL" id="AMKT01000043">
    <property type="protein sequence ID" value="OXG21270.1"/>
    <property type="molecule type" value="Genomic_DNA"/>
</dbReference>
<organism evidence="1 2">
    <name type="scientific">Cryptococcus neoformans Tu259-1</name>
    <dbReference type="NCBI Taxonomy" id="1230072"/>
    <lineage>
        <taxon>Eukaryota</taxon>
        <taxon>Fungi</taxon>
        <taxon>Dikarya</taxon>
        <taxon>Basidiomycota</taxon>
        <taxon>Agaricomycotina</taxon>
        <taxon>Tremellomycetes</taxon>
        <taxon>Tremellales</taxon>
        <taxon>Cryptococcaceae</taxon>
        <taxon>Cryptococcus</taxon>
        <taxon>Cryptococcus neoformans species complex</taxon>
    </lineage>
</organism>
<evidence type="ECO:0000313" key="1">
    <source>
        <dbReference type="EMBL" id="OXG21270.1"/>
    </source>
</evidence>
<accession>A0A854QA85</accession>
<dbReference type="Proteomes" id="UP000199727">
    <property type="component" value="Unassembled WGS sequence"/>
</dbReference>
<gene>
    <name evidence="1" type="ORF">C361_03483</name>
</gene>
<protein>
    <submittedName>
        <fullName evidence="1">Uncharacterized protein</fullName>
    </submittedName>
</protein>